<accession>A0ABR6E5U0</accession>
<keyword evidence="7" id="KW-1185">Reference proteome</keyword>
<evidence type="ECO:0000259" key="5">
    <source>
        <dbReference type="PROSITE" id="PS50931"/>
    </source>
</evidence>
<keyword evidence="2" id="KW-0805">Transcription regulation</keyword>
<dbReference type="InterPro" id="IPR005119">
    <property type="entry name" value="LysR_subst-bd"/>
</dbReference>
<dbReference type="InterPro" id="IPR036388">
    <property type="entry name" value="WH-like_DNA-bd_sf"/>
</dbReference>
<evidence type="ECO:0000313" key="6">
    <source>
        <dbReference type="EMBL" id="MBB1062558.1"/>
    </source>
</evidence>
<sequence length="283" mass="32148">MNIKQLRSFLVVAQEHQITAAAKLLYTTQPPLSYQIKQLEKEVGTNLFTRKPYGLELTNAGKSFYRYAQQIVSLATNAEEELKREDKGTMGSIRLGIISSAGNIIPNPKVRQFTQYYPEVNIQITDANTFSLINKLNNNLLDLAIVRAPFNMQGLATKQIGKDRMVAVANPQYFALPKGELNLKEISQQPLILYRRFESMFNESFAQNGLRPFYAVKCDDARTAIHWADQGMGVALVPQSIGQVFSDQQLRLVNYSQWNTQTMVVWRKDQPVKPIVDKFIQAL</sequence>
<evidence type="ECO:0000256" key="1">
    <source>
        <dbReference type="ARBA" id="ARBA00009437"/>
    </source>
</evidence>
<evidence type="ECO:0000313" key="7">
    <source>
        <dbReference type="Proteomes" id="UP000544052"/>
    </source>
</evidence>
<dbReference type="Gene3D" id="1.10.10.10">
    <property type="entry name" value="Winged helix-like DNA-binding domain superfamily/Winged helix DNA-binding domain"/>
    <property type="match status" value="1"/>
</dbReference>
<dbReference type="SUPFAM" id="SSF53850">
    <property type="entry name" value="Periplasmic binding protein-like II"/>
    <property type="match status" value="1"/>
</dbReference>
<proteinExistence type="inferred from homology"/>
<dbReference type="Proteomes" id="UP000544052">
    <property type="component" value="Unassembled WGS sequence"/>
</dbReference>
<dbReference type="PANTHER" id="PTHR30126:SF40">
    <property type="entry name" value="HTH-TYPE TRANSCRIPTIONAL REGULATOR GLTR"/>
    <property type="match status" value="1"/>
</dbReference>
<evidence type="ECO:0000256" key="3">
    <source>
        <dbReference type="ARBA" id="ARBA00023125"/>
    </source>
</evidence>
<dbReference type="RefSeq" id="WP_182582627.1">
    <property type="nucleotide sequence ID" value="NZ_JACIUZ010000019.1"/>
</dbReference>
<dbReference type="PANTHER" id="PTHR30126">
    <property type="entry name" value="HTH-TYPE TRANSCRIPTIONAL REGULATOR"/>
    <property type="match status" value="1"/>
</dbReference>
<dbReference type="EMBL" id="JACIUZ010000019">
    <property type="protein sequence ID" value="MBB1062558.1"/>
    <property type="molecule type" value="Genomic_DNA"/>
</dbReference>
<dbReference type="CDD" id="cd05466">
    <property type="entry name" value="PBP2_LTTR_substrate"/>
    <property type="match status" value="1"/>
</dbReference>
<evidence type="ECO:0000256" key="4">
    <source>
        <dbReference type="ARBA" id="ARBA00023163"/>
    </source>
</evidence>
<dbReference type="InterPro" id="IPR036390">
    <property type="entry name" value="WH_DNA-bd_sf"/>
</dbReference>
<organism evidence="6 7">
    <name type="scientific">Limosilactobacillus fastidiosus</name>
    <dbReference type="NCBI Taxonomy" id="2759855"/>
    <lineage>
        <taxon>Bacteria</taxon>
        <taxon>Bacillati</taxon>
        <taxon>Bacillota</taxon>
        <taxon>Bacilli</taxon>
        <taxon>Lactobacillales</taxon>
        <taxon>Lactobacillaceae</taxon>
        <taxon>Limosilactobacillus</taxon>
    </lineage>
</organism>
<evidence type="ECO:0000256" key="2">
    <source>
        <dbReference type="ARBA" id="ARBA00023015"/>
    </source>
</evidence>
<comment type="caution">
    <text evidence="6">The sequence shown here is derived from an EMBL/GenBank/DDBJ whole genome shotgun (WGS) entry which is preliminary data.</text>
</comment>
<keyword evidence="3" id="KW-0238">DNA-binding</keyword>
<reference evidence="6 7" key="1">
    <citation type="submission" date="2020-07" db="EMBL/GenBank/DDBJ databases">
        <title>Description of Limosilactobacillus balticus sp. nov., Limosilactobacillus agrestis sp. nov., Limosilactobacillus albertensis sp. nov., Limosilactobacillus rudii sp. nov., Limosilactobacillus fastidiosus sp. nov., five novel Limosilactobacillus species isolated from the vertebrate gastrointestinal tract, and proposal of 6 subspecies of Limosilactobacillus reuteri adapted to the gastrointestinal tract of specific vertebrate hosts.</title>
        <authorList>
            <person name="Li F."/>
            <person name="Cheng C."/>
            <person name="Zheng J."/>
            <person name="Quevedo R.M."/>
            <person name="Li J."/>
            <person name="Roos S."/>
            <person name="Gaenzle M.G."/>
            <person name="Walter J."/>
        </authorList>
    </citation>
    <scope>NUCLEOTIDE SEQUENCE [LARGE SCALE GENOMIC DNA]</scope>
    <source>
        <strain evidence="6 7">WF-MO7-1</strain>
    </source>
</reference>
<name>A0ABR6E5U0_9LACO</name>
<dbReference type="PRINTS" id="PR00039">
    <property type="entry name" value="HTHLYSR"/>
</dbReference>
<dbReference type="SUPFAM" id="SSF46785">
    <property type="entry name" value="Winged helix' DNA-binding domain"/>
    <property type="match status" value="1"/>
</dbReference>
<feature type="domain" description="HTH lysR-type" evidence="5">
    <location>
        <begin position="1"/>
        <end position="58"/>
    </location>
</feature>
<dbReference type="Pfam" id="PF03466">
    <property type="entry name" value="LysR_substrate"/>
    <property type="match status" value="1"/>
</dbReference>
<gene>
    <name evidence="6" type="ORF">H5R64_01885</name>
</gene>
<dbReference type="Pfam" id="PF00126">
    <property type="entry name" value="HTH_1"/>
    <property type="match status" value="1"/>
</dbReference>
<keyword evidence="4" id="KW-0804">Transcription</keyword>
<dbReference type="Gene3D" id="3.40.190.290">
    <property type="match status" value="1"/>
</dbReference>
<protein>
    <submittedName>
        <fullName evidence="6">LysR family transcriptional regulator</fullName>
    </submittedName>
</protein>
<dbReference type="InterPro" id="IPR000847">
    <property type="entry name" value="LysR_HTH_N"/>
</dbReference>
<dbReference type="PROSITE" id="PS50931">
    <property type="entry name" value="HTH_LYSR"/>
    <property type="match status" value="1"/>
</dbReference>
<comment type="similarity">
    <text evidence="1">Belongs to the LysR transcriptional regulatory family.</text>
</comment>